<name>A0A8J2R6Y2_9NEOP</name>
<comment type="caution">
    <text evidence="1">The sequence shown here is derived from an EMBL/GenBank/DDBJ whole genome shotgun (WGS) entry which is preliminary data.</text>
</comment>
<dbReference type="EMBL" id="CAKASE010000082">
    <property type="protein sequence ID" value="CAG9584391.1"/>
    <property type="molecule type" value="Genomic_DNA"/>
</dbReference>
<sequence length="77" mass="8747">MERPLEMSLRDIDDFLTRVSDKRRSHNEEAHVHSLYHFHMVGGDRIAGRDVALRRVMRARTAAHSAALATVNPGQRG</sequence>
<proteinExistence type="predicted"/>
<accession>A0A8J2R6Y2</accession>
<protein>
    <submittedName>
        <fullName evidence="1">(African queen) hypothetical protein</fullName>
    </submittedName>
</protein>
<evidence type="ECO:0000313" key="1">
    <source>
        <dbReference type="EMBL" id="CAG9584391.1"/>
    </source>
</evidence>
<keyword evidence="2" id="KW-1185">Reference proteome</keyword>
<dbReference type="AlphaFoldDB" id="A0A8J2R6Y2"/>
<evidence type="ECO:0000313" key="2">
    <source>
        <dbReference type="Proteomes" id="UP000789524"/>
    </source>
</evidence>
<dbReference type="Proteomes" id="UP000789524">
    <property type="component" value="Unassembled WGS sequence"/>
</dbReference>
<gene>
    <name evidence="1" type="ORF">DCHRY22_LOCUS14988</name>
</gene>
<reference evidence="1" key="1">
    <citation type="submission" date="2021-09" db="EMBL/GenBank/DDBJ databases">
        <authorList>
            <person name="Martin H S."/>
        </authorList>
    </citation>
    <scope>NUCLEOTIDE SEQUENCE</scope>
</reference>
<organism evidence="1 2">
    <name type="scientific">Danaus chrysippus</name>
    <name type="common">African queen</name>
    <dbReference type="NCBI Taxonomy" id="151541"/>
    <lineage>
        <taxon>Eukaryota</taxon>
        <taxon>Metazoa</taxon>
        <taxon>Ecdysozoa</taxon>
        <taxon>Arthropoda</taxon>
        <taxon>Hexapoda</taxon>
        <taxon>Insecta</taxon>
        <taxon>Pterygota</taxon>
        <taxon>Neoptera</taxon>
        <taxon>Endopterygota</taxon>
        <taxon>Lepidoptera</taxon>
        <taxon>Glossata</taxon>
        <taxon>Ditrysia</taxon>
        <taxon>Papilionoidea</taxon>
        <taxon>Nymphalidae</taxon>
        <taxon>Danainae</taxon>
        <taxon>Danaini</taxon>
        <taxon>Danaina</taxon>
        <taxon>Danaus</taxon>
        <taxon>Anosia</taxon>
    </lineage>
</organism>